<dbReference type="InterPro" id="IPR000383">
    <property type="entry name" value="Xaa-Pro-like_dom"/>
</dbReference>
<keyword evidence="5" id="KW-1185">Reference proteome</keyword>
<dbReference type="Pfam" id="PF08530">
    <property type="entry name" value="PepX_C"/>
    <property type="match status" value="1"/>
</dbReference>
<dbReference type="EMBL" id="KZ107850">
    <property type="protein sequence ID" value="OSS46970.1"/>
    <property type="molecule type" value="Genomic_DNA"/>
</dbReference>
<feature type="region of interest" description="Disordered" evidence="2">
    <location>
        <begin position="40"/>
        <end position="59"/>
    </location>
</feature>
<dbReference type="OMA" id="EGFICIM"/>
<dbReference type="Gene3D" id="3.40.50.1820">
    <property type="entry name" value="alpha/beta hydrolase"/>
    <property type="match status" value="1"/>
</dbReference>
<dbReference type="InterPro" id="IPR050585">
    <property type="entry name" value="Xaa-Pro_dipeptidyl-ppase/CocE"/>
</dbReference>
<dbReference type="Gene3D" id="2.60.120.260">
    <property type="entry name" value="Galactose-binding domain-like"/>
    <property type="match status" value="1"/>
</dbReference>
<evidence type="ECO:0000313" key="4">
    <source>
        <dbReference type="EMBL" id="OSS46970.1"/>
    </source>
</evidence>
<sequence length="607" mass="69149">MGDSPKTGVDWQGANPVPLSFKPVAKPTIGHNSYEGFHPGRQDLLKKGHSKKQWDDQDGKKLESDIIRDNDVEIVMRDGIKLYADIYRPADAKEKIPCIVAYGPYGKKYNMAGIAVHLPWKLGLRPDDTSGYETFESVDPKDFCAWGYAVANVDSRGTGHSEGFICIMGEQEAQDGYDVVEFLGHQDWCNGNVGMAGNSHLAITQYFIAAKNPPCLKAIAPWEGCSDLGREQFTRGGIFSISNNNFITKFTVRGTNGYEDFEEMYARYPLSSAYWEDKRAALEKIKCAAFITGTDFAAMHTMGSIRAYMQIDSKDKWIKWNAWQEWFDLWAIEESRLELRKFFDRYLKEEKNEWEQTPKVRWAVLQYGDKPPIENIALPDFPHPETQFTTYYLGDKTLSQSPVKTQSTLSYDSETSERIKFETTFDNPTTLLGPPKIYLNMSCNDHDDMNVYVQLRKLDKNGHPLVHVQIPQERWQIKSTYDLSDGQTNNGALYFKGNVGMLRASHRKIDRSKSTHDHIPFHPHDEEQRIPKGEVVELEIGIWSGATHFEAGESLSVQVFGYISLNPELEHLNRPRPAEEKNHGKHYVHVGGEYESRIVLPIVNLGL</sequence>
<protein>
    <recommendedName>
        <fullName evidence="3">Xaa-Pro dipeptidyl-peptidase C-terminal domain-containing protein</fullName>
    </recommendedName>
</protein>
<organism evidence="4 5">
    <name type="scientific">Epicoccum nigrum</name>
    <name type="common">Soil fungus</name>
    <name type="synonym">Epicoccum purpurascens</name>
    <dbReference type="NCBI Taxonomy" id="105696"/>
    <lineage>
        <taxon>Eukaryota</taxon>
        <taxon>Fungi</taxon>
        <taxon>Dikarya</taxon>
        <taxon>Ascomycota</taxon>
        <taxon>Pezizomycotina</taxon>
        <taxon>Dothideomycetes</taxon>
        <taxon>Pleosporomycetidae</taxon>
        <taxon>Pleosporales</taxon>
        <taxon>Pleosporineae</taxon>
        <taxon>Didymellaceae</taxon>
        <taxon>Epicoccum</taxon>
    </lineage>
</organism>
<dbReference type="Gene3D" id="1.10.3020.20">
    <property type="match status" value="1"/>
</dbReference>
<evidence type="ECO:0000313" key="5">
    <source>
        <dbReference type="Proteomes" id="UP000193240"/>
    </source>
</evidence>
<keyword evidence="1" id="KW-0378">Hydrolase</keyword>
<gene>
    <name evidence="4" type="ORF">B5807_08711</name>
</gene>
<dbReference type="Pfam" id="PF02129">
    <property type="entry name" value="Peptidase_S15"/>
    <property type="match status" value="1"/>
</dbReference>
<dbReference type="InterPro" id="IPR029058">
    <property type="entry name" value="AB_hydrolase_fold"/>
</dbReference>
<dbReference type="PANTHER" id="PTHR43056">
    <property type="entry name" value="PEPTIDASE S9 PROLYL OLIGOPEPTIDASE"/>
    <property type="match status" value="1"/>
</dbReference>
<dbReference type="InterPro" id="IPR005674">
    <property type="entry name" value="CocE/Ser_esterase"/>
</dbReference>
<dbReference type="SUPFAM" id="SSF49785">
    <property type="entry name" value="Galactose-binding domain-like"/>
    <property type="match status" value="1"/>
</dbReference>
<dbReference type="SUPFAM" id="SSF53474">
    <property type="entry name" value="alpha/beta-Hydrolases"/>
    <property type="match status" value="1"/>
</dbReference>
<reference evidence="4 5" key="1">
    <citation type="journal article" date="2017" name="Genome Announc.">
        <title>Genome sequence of the saprophytic ascomycete Epicoccum nigrum ICMP 19927 strain isolated from New Zealand.</title>
        <authorList>
            <person name="Fokin M."/>
            <person name="Fleetwood D."/>
            <person name="Weir B.S."/>
            <person name="Villas-Boas S.G."/>
        </authorList>
    </citation>
    <scope>NUCLEOTIDE SEQUENCE [LARGE SCALE GENOMIC DNA]</scope>
    <source>
        <strain evidence="4 5">ICMP 19927</strain>
    </source>
</reference>
<feature type="domain" description="Xaa-Pro dipeptidyl-peptidase C-terminal" evidence="3">
    <location>
        <begin position="340"/>
        <end position="599"/>
    </location>
</feature>
<dbReference type="GO" id="GO:0008239">
    <property type="term" value="F:dipeptidyl-peptidase activity"/>
    <property type="evidence" value="ECO:0007669"/>
    <property type="project" value="InterPro"/>
</dbReference>
<dbReference type="InterPro" id="IPR008979">
    <property type="entry name" value="Galactose-bd-like_sf"/>
</dbReference>
<dbReference type="InterPro" id="IPR013736">
    <property type="entry name" value="Xaa-Pro_dipept_C"/>
</dbReference>
<evidence type="ECO:0000259" key="3">
    <source>
        <dbReference type="SMART" id="SM00939"/>
    </source>
</evidence>
<dbReference type="AlphaFoldDB" id="A0A1Y2LT48"/>
<dbReference type="PANTHER" id="PTHR43056:SF10">
    <property type="entry name" value="COCE_NOND FAMILY, PUTATIVE (AFU_ORTHOLOGUE AFUA_7G00600)-RELATED"/>
    <property type="match status" value="1"/>
</dbReference>
<evidence type="ECO:0000256" key="1">
    <source>
        <dbReference type="ARBA" id="ARBA00022801"/>
    </source>
</evidence>
<accession>A0A1Y2LT48</accession>
<dbReference type="Proteomes" id="UP000193240">
    <property type="component" value="Unassembled WGS sequence"/>
</dbReference>
<evidence type="ECO:0000256" key="2">
    <source>
        <dbReference type="SAM" id="MobiDB-lite"/>
    </source>
</evidence>
<name>A0A1Y2LT48_EPING</name>
<proteinExistence type="predicted"/>
<dbReference type="SMART" id="SM00939">
    <property type="entry name" value="PepX_C"/>
    <property type="match status" value="1"/>
</dbReference>
<dbReference type="NCBIfam" id="TIGR00976">
    <property type="entry name" value="CocE_NonD"/>
    <property type="match status" value="1"/>
</dbReference>
<dbReference type="InParanoid" id="A0A1Y2LT48"/>
<dbReference type="STRING" id="105696.A0A1Y2LT48"/>